<dbReference type="Gene3D" id="1.10.1370.40">
    <property type="match status" value="1"/>
</dbReference>
<dbReference type="GO" id="GO:0046872">
    <property type="term" value="F:metal ion binding"/>
    <property type="evidence" value="ECO:0007669"/>
    <property type="project" value="UniProtKB-UniRule"/>
</dbReference>
<sequence length="754" mass="84591">MPKGRFGEIRRRNYSGLRVLCGQAFYFNQADDRLAVEDRRNMNFPRWITLIPMSISFIAVAANPPATPFDQGNPFYAPSTLPFQAPPFDKIKDSDYQPAIEAGIAEQLKEMHAIANDSAAPTFDNTLVAMEKAGQLLQRVLPVFEGVSGANTNPALQKIEEEETPKLAALHDSIYLDAKLFERVSAIYRQRDSLKLDPESKRLVEKYYQDFVHAGANLSDEKKAELKKLNEEGAKLSNDFKNKLLAATKAGAYATTDKENLAGLSDAQIASAAQAAKSRNQDGWVIPLQNTTQQPALTQLSNGATRNALFENSWERAERGGENDTRDTIARLAQLRARKAELLGYPNFAAWKLEDQMAKTPEAALKFMNDLVPAATAKAAREARDIQALIASQRGDAGEGAFHLHPWDWNFYAEQVRKARYDLDESQVKPYFELNNVLQNGVFYAANQLYGITFKERHDLPVYQPDVRVFEVYEADGKPLALFYCDYYKRDNKNGGAWMSSFVDQSKLLGTLPVVYNVANLPKPAEGQPALISFSDVTTMFHEFGHALHGMFAASQYPTLSGTSVARDFVEFPSQFNEHWATYPAVFDHFAKDYKTGAPIPPELTAKIKKAATFNQGYALTELLAAAELDMQWHTLPVTAPLQKPDAFEQEALEKTKLLLSYVPPRYRSSYFSHIWGGGYAAGYYAYLWAEMLDDDAFQWFQDHGGLTRANGDRFRQMVLSRGNTEDLAKMYEAWLGSAPNIQPMLKFRGLDQP</sequence>
<dbReference type="GO" id="GO:0004180">
    <property type="term" value="F:carboxypeptidase activity"/>
    <property type="evidence" value="ECO:0007669"/>
    <property type="project" value="UniProtKB-KW"/>
</dbReference>
<evidence type="ECO:0000256" key="9">
    <source>
        <dbReference type="ARBA" id="ARBA00023049"/>
    </source>
</evidence>
<keyword evidence="3" id="KW-0963">Cytoplasm</keyword>
<keyword evidence="6 15" id="KW-0479">Metal-binding</keyword>
<evidence type="ECO:0000256" key="7">
    <source>
        <dbReference type="ARBA" id="ARBA00022801"/>
    </source>
</evidence>
<comment type="similarity">
    <text evidence="2 15">Belongs to the peptidase M3 family.</text>
</comment>
<evidence type="ECO:0000256" key="4">
    <source>
        <dbReference type="ARBA" id="ARBA00022645"/>
    </source>
</evidence>
<dbReference type="GO" id="GO:0004222">
    <property type="term" value="F:metalloendopeptidase activity"/>
    <property type="evidence" value="ECO:0007669"/>
    <property type="project" value="InterPro"/>
</dbReference>
<dbReference type="GO" id="GO:0005829">
    <property type="term" value="C:cytosol"/>
    <property type="evidence" value="ECO:0007669"/>
    <property type="project" value="TreeGrafter"/>
</dbReference>
<evidence type="ECO:0000256" key="11">
    <source>
        <dbReference type="ARBA" id="ARBA00054529"/>
    </source>
</evidence>
<dbReference type="InterPro" id="IPR034005">
    <property type="entry name" value="M3A_DCP"/>
</dbReference>
<evidence type="ECO:0000256" key="8">
    <source>
        <dbReference type="ARBA" id="ARBA00022833"/>
    </source>
</evidence>
<dbReference type="Gene3D" id="1.10.1370.10">
    <property type="entry name" value="Neurolysin, domain 3"/>
    <property type="match status" value="1"/>
</dbReference>
<dbReference type="EMBL" id="CP030840">
    <property type="protein sequence ID" value="AXC14329.1"/>
    <property type="molecule type" value="Genomic_DNA"/>
</dbReference>
<dbReference type="Pfam" id="PF01432">
    <property type="entry name" value="Peptidase_M3"/>
    <property type="match status" value="1"/>
</dbReference>
<gene>
    <name evidence="17" type="ORF">ACPOL_5073</name>
</gene>
<evidence type="ECO:0000256" key="10">
    <source>
        <dbReference type="ARBA" id="ARBA00052506"/>
    </source>
</evidence>
<dbReference type="SUPFAM" id="SSF55486">
    <property type="entry name" value="Metalloproteases ('zincins'), catalytic domain"/>
    <property type="match status" value="1"/>
</dbReference>
<dbReference type="PANTHER" id="PTHR43660">
    <property type="entry name" value="DIPEPTIDYL CARBOXYPEPTIDASE"/>
    <property type="match status" value="1"/>
</dbReference>
<dbReference type="Proteomes" id="UP000253606">
    <property type="component" value="Chromosome"/>
</dbReference>
<evidence type="ECO:0000256" key="14">
    <source>
        <dbReference type="ARBA" id="ARBA00075608"/>
    </source>
</evidence>
<dbReference type="Gene3D" id="3.40.390.10">
    <property type="entry name" value="Collagenase (Catalytic Domain)"/>
    <property type="match status" value="1"/>
</dbReference>
<dbReference type="KEGG" id="abas:ACPOL_5073"/>
<dbReference type="InterPro" id="IPR001567">
    <property type="entry name" value="Pept_M3A_M3B_dom"/>
</dbReference>
<dbReference type="InterPro" id="IPR024079">
    <property type="entry name" value="MetalloPept_cat_dom_sf"/>
</dbReference>
<dbReference type="NCBIfam" id="NF007624">
    <property type="entry name" value="PRK10280.1"/>
    <property type="match status" value="1"/>
</dbReference>
<comment type="catalytic activity">
    <reaction evidence="10">
        <text>Hydrolysis of unblocked, C-terminal dipeptides from oligopeptides, with broad specificity. Does not hydrolyze bonds in which P1' is Pro, or both P1 and P1' are Gly.</text>
        <dbReference type="EC" id="3.4.15.5"/>
    </reaction>
</comment>
<keyword evidence="8 15" id="KW-0862">Zinc</keyword>
<keyword evidence="18" id="KW-1185">Reference proteome</keyword>
<comment type="cofactor">
    <cofactor evidence="15">
        <name>Zn(2+)</name>
        <dbReference type="ChEBI" id="CHEBI:29105"/>
    </cofactor>
    <text evidence="15">Binds 1 zinc ion.</text>
</comment>
<evidence type="ECO:0000313" key="18">
    <source>
        <dbReference type="Proteomes" id="UP000253606"/>
    </source>
</evidence>
<dbReference type="GO" id="GO:0008241">
    <property type="term" value="F:peptidyl-dipeptidase activity"/>
    <property type="evidence" value="ECO:0007669"/>
    <property type="project" value="UniProtKB-EC"/>
</dbReference>
<evidence type="ECO:0000256" key="1">
    <source>
        <dbReference type="ARBA" id="ARBA00004496"/>
    </source>
</evidence>
<accession>A0A2Z5G5U6</accession>
<feature type="domain" description="Peptidase M3A/M3B catalytic" evidence="16">
    <location>
        <begin position="297"/>
        <end position="747"/>
    </location>
</feature>
<evidence type="ECO:0000259" key="16">
    <source>
        <dbReference type="Pfam" id="PF01432"/>
    </source>
</evidence>
<dbReference type="AlphaFoldDB" id="A0A2Z5G5U6"/>
<reference evidence="17 18" key="1">
    <citation type="journal article" date="2018" name="Front. Microbiol.">
        <title>Hydrolytic Capabilities as a Key to Environmental Success: Chitinolytic and Cellulolytic Acidobacteria From Acidic Sub-arctic Soils and Boreal Peatlands.</title>
        <authorList>
            <person name="Belova S.E."/>
            <person name="Ravin N.V."/>
            <person name="Pankratov T.A."/>
            <person name="Rakitin A.L."/>
            <person name="Ivanova A.A."/>
            <person name="Beletsky A.V."/>
            <person name="Mardanov A.V."/>
            <person name="Sinninghe Damste J.S."/>
            <person name="Dedysh S.N."/>
        </authorList>
    </citation>
    <scope>NUCLEOTIDE SEQUENCE [LARGE SCALE GENOMIC DNA]</scope>
    <source>
        <strain evidence="17 18">SBC82</strain>
    </source>
</reference>
<dbReference type="PANTHER" id="PTHR43660:SF1">
    <property type="entry name" value="DIPEPTIDYL CARBOXYPEPTIDASE"/>
    <property type="match status" value="1"/>
</dbReference>
<evidence type="ECO:0000313" key="17">
    <source>
        <dbReference type="EMBL" id="AXC14329.1"/>
    </source>
</evidence>
<keyword evidence="5 15" id="KW-0645">Protease</keyword>
<evidence type="ECO:0000256" key="15">
    <source>
        <dbReference type="RuleBase" id="RU003435"/>
    </source>
</evidence>
<name>A0A2Z5G5U6_9BACT</name>
<evidence type="ECO:0000256" key="2">
    <source>
        <dbReference type="ARBA" id="ARBA00006040"/>
    </source>
</evidence>
<organism evidence="17 18">
    <name type="scientific">Acidisarcina polymorpha</name>
    <dbReference type="NCBI Taxonomy" id="2211140"/>
    <lineage>
        <taxon>Bacteria</taxon>
        <taxon>Pseudomonadati</taxon>
        <taxon>Acidobacteriota</taxon>
        <taxon>Terriglobia</taxon>
        <taxon>Terriglobales</taxon>
        <taxon>Acidobacteriaceae</taxon>
        <taxon>Acidisarcina</taxon>
    </lineage>
</organism>
<dbReference type="FunFam" id="3.40.390.10:FF:000009">
    <property type="entry name" value="Oligopeptidase A"/>
    <property type="match status" value="1"/>
</dbReference>
<dbReference type="CDD" id="cd06456">
    <property type="entry name" value="M3A_DCP"/>
    <property type="match status" value="1"/>
</dbReference>
<evidence type="ECO:0000256" key="6">
    <source>
        <dbReference type="ARBA" id="ARBA00022723"/>
    </source>
</evidence>
<evidence type="ECO:0000256" key="13">
    <source>
        <dbReference type="ARBA" id="ARBA00070755"/>
    </source>
</evidence>
<proteinExistence type="inferred from homology"/>
<dbReference type="EC" id="3.4.15.5" evidence="12"/>
<dbReference type="InterPro" id="IPR024077">
    <property type="entry name" value="Neurolysin/TOP_dom2"/>
</dbReference>
<protein>
    <recommendedName>
        <fullName evidence="13">Dipeptidyl carboxypeptidase</fullName>
        <ecNumber evidence="12">3.4.15.5</ecNumber>
    </recommendedName>
    <alternativeName>
        <fullName evidence="14">Peptidyl-dipeptidase Dcp</fullName>
    </alternativeName>
</protein>
<evidence type="ECO:0000256" key="3">
    <source>
        <dbReference type="ARBA" id="ARBA00022490"/>
    </source>
</evidence>
<keyword evidence="9 15" id="KW-0482">Metalloprotease</keyword>
<evidence type="ECO:0000256" key="12">
    <source>
        <dbReference type="ARBA" id="ARBA00066668"/>
    </source>
</evidence>
<comment type="subcellular location">
    <subcellularLocation>
        <location evidence="1">Cytoplasm</location>
    </subcellularLocation>
</comment>
<dbReference type="GO" id="GO:0006508">
    <property type="term" value="P:proteolysis"/>
    <property type="evidence" value="ECO:0007669"/>
    <property type="project" value="UniProtKB-KW"/>
</dbReference>
<comment type="function">
    <text evidence="11">Removes dipeptides from the C-termini of N-blocked tripeptides, tetrapeptides and larger peptides.</text>
</comment>
<keyword evidence="7 15" id="KW-0378">Hydrolase</keyword>
<evidence type="ECO:0000256" key="5">
    <source>
        <dbReference type="ARBA" id="ARBA00022670"/>
    </source>
</evidence>
<dbReference type="FunFam" id="1.10.1370.40:FF:000001">
    <property type="entry name" value="Dipeptidyl carboxypeptidase II"/>
    <property type="match status" value="1"/>
</dbReference>
<dbReference type="InterPro" id="IPR045090">
    <property type="entry name" value="Pept_M3A_M3B"/>
</dbReference>
<keyword evidence="4 17" id="KW-0121">Carboxypeptidase</keyword>